<keyword evidence="1" id="KW-1133">Transmembrane helix</keyword>
<dbReference type="GO" id="GO:0016020">
    <property type="term" value="C:membrane"/>
    <property type="evidence" value="ECO:0007669"/>
    <property type="project" value="InterPro"/>
</dbReference>
<evidence type="ECO:0000259" key="2">
    <source>
        <dbReference type="Pfam" id="PF06580"/>
    </source>
</evidence>
<dbReference type="OrthoDB" id="6190788at2"/>
<dbReference type="RefSeq" id="WP_090118447.1">
    <property type="nucleotide sequence ID" value="NZ_FNNJ01000001.1"/>
</dbReference>
<dbReference type="SUPFAM" id="SSF55874">
    <property type="entry name" value="ATPase domain of HSP90 chaperone/DNA topoisomerase II/histidine kinase"/>
    <property type="match status" value="1"/>
</dbReference>
<evidence type="ECO:0000313" key="5">
    <source>
        <dbReference type="Proteomes" id="UP000199595"/>
    </source>
</evidence>
<organism evidence="4 5">
    <name type="scientific">Lutibacter oricola</name>
    <dbReference type="NCBI Taxonomy" id="762486"/>
    <lineage>
        <taxon>Bacteria</taxon>
        <taxon>Pseudomonadati</taxon>
        <taxon>Bacteroidota</taxon>
        <taxon>Flavobacteriia</taxon>
        <taxon>Flavobacteriales</taxon>
        <taxon>Flavobacteriaceae</taxon>
        <taxon>Lutibacter</taxon>
    </lineage>
</organism>
<evidence type="ECO:0000259" key="3">
    <source>
        <dbReference type="Pfam" id="PF07695"/>
    </source>
</evidence>
<feature type="transmembrane region" description="Helical" evidence="1">
    <location>
        <begin position="36"/>
        <end position="56"/>
    </location>
</feature>
<feature type="transmembrane region" description="Helical" evidence="1">
    <location>
        <begin position="155"/>
        <end position="179"/>
    </location>
</feature>
<dbReference type="Proteomes" id="UP000199595">
    <property type="component" value="Unassembled WGS sequence"/>
</dbReference>
<evidence type="ECO:0000256" key="1">
    <source>
        <dbReference type="SAM" id="Phobius"/>
    </source>
</evidence>
<keyword evidence="1" id="KW-0472">Membrane</keyword>
<dbReference type="PANTHER" id="PTHR34220:SF7">
    <property type="entry name" value="SENSOR HISTIDINE KINASE YPDA"/>
    <property type="match status" value="1"/>
</dbReference>
<feature type="domain" description="7TM-DISM receptor extracellular" evidence="3">
    <location>
        <begin position="15"/>
        <end position="211"/>
    </location>
</feature>
<keyword evidence="5" id="KW-1185">Reference proteome</keyword>
<dbReference type="Pfam" id="PF06580">
    <property type="entry name" value="His_kinase"/>
    <property type="match status" value="1"/>
</dbReference>
<dbReference type="STRING" id="762486.SAMN05444411_1017"/>
<dbReference type="PANTHER" id="PTHR34220">
    <property type="entry name" value="SENSOR HISTIDINE KINASE YPDA"/>
    <property type="match status" value="1"/>
</dbReference>
<name>A0A1H2QIZ3_9FLAO</name>
<sequence length="443" mass="51555">MFLDFHSEFYSWIRGGLFVMFLYHFIIFFQNRSKLYLFYSLYLLCLTIYLTQDVVAESFSEIYLYLNFSVQFLAYAAYIAFARELIDSRHHLIKWDRYFQLAINILILLAPLFIIIEFIFGYSFQQKIFIVIAPFLTLFSFISFYVIFKTIKDVFSFYFIIGSVIYVLFANIGFVQLYFGNGFLLENEIQPMFFIYLGAFIQAIIFSIIIGFIIKRISEKSKNAEVRLAVKLKEMEELKMTALQSQMNPHFLFNSLNSINNFVIKSEVEKASDYITKFSKLIRVILNSSSSPTSTLSEELTILALYVKLEQMRVSGGFDYIVNVDDNLALHEIKVPPLFIQPFIENSIWHGIMKKTGYKKIELNIKERDNQVFCVVTDNGIGINKATELSHLSQRKKFFGAKATENRIRILYQNKNVNIKTVDISDGENTGTSVIISFPLLKK</sequence>
<dbReference type="Pfam" id="PF07695">
    <property type="entry name" value="7TMR-DISM_7TM"/>
    <property type="match status" value="1"/>
</dbReference>
<dbReference type="InterPro" id="IPR010559">
    <property type="entry name" value="Sig_transdc_His_kin_internal"/>
</dbReference>
<evidence type="ECO:0000313" key="4">
    <source>
        <dbReference type="EMBL" id="SDW06644.1"/>
    </source>
</evidence>
<feature type="transmembrane region" description="Helical" evidence="1">
    <location>
        <begin position="128"/>
        <end position="148"/>
    </location>
</feature>
<accession>A0A1H2QIZ3</accession>
<keyword evidence="1" id="KW-0812">Transmembrane</keyword>
<proteinExistence type="predicted"/>
<dbReference type="Gene3D" id="3.30.565.10">
    <property type="entry name" value="Histidine kinase-like ATPase, C-terminal domain"/>
    <property type="match status" value="1"/>
</dbReference>
<feature type="transmembrane region" description="Helical" evidence="1">
    <location>
        <begin position="62"/>
        <end position="81"/>
    </location>
</feature>
<dbReference type="EMBL" id="FNNJ01000001">
    <property type="protein sequence ID" value="SDW06644.1"/>
    <property type="molecule type" value="Genomic_DNA"/>
</dbReference>
<protein>
    <submittedName>
        <fullName evidence="4">7TM diverse intracellular signalling</fullName>
    </submittedName>
</protein>
<dbReference type="AlphaFoldDB" id="A0A1H2QIZ3"/>
<feature type="transmembrane region" description="Helical" evidence="1">
    <location>
        <begin position="101"/>
        <end position="122"/>
    </location>
</feature>
<gene>
    <name evidence="4" type="ORF">SAMN05444411_1017</name>
</gene>
<feature type="domain" description="Signal transduction histidine kinase internal region" evidence="2">
    <location>
        <begin position="239"/>
        <end position="315"/>
    </location>
</feature>
<dbReference type="GO" id="GO:0000155">
    <property type="term" value="F:phosphorelay sensor kinase activity"/>
    <property type="evidence" value="ECO:0007669"/>
    <property type="project" value="InterPro"/>
</dbReference>
<dbReference type="InterPro" id="IPR011623">
    <property type="entry name" value="7TMR_DISM_rcpt_extracell_dom1"/>
</dbReference>
<dbReference type="InterPro" id="IPR050640">
    <property type="entry name" value="Bact_2-comp_sensor_kinase"/>
</dbReference>
<reference evidence="5" key="1">
    <citation type="submission" date="2016-10" db="EMBL/GenBank/DDBJ databases">
        <authorList>
            <person name="Varghese N."/>
            <person name="Submissions S."/>
        </authorList>
    </citation>
    <scope>NUCLEOTIDE SEQUENCE [LARGE SCALE GENOMIC DNA]</scope>
    <source>
        <strain evidence="5">DSM 24956</strain>
    </source>
</reference>
<feature type="transmembrane region" description="Helical" evidence="1">
    <location>
        <begin position="12"/>
        <end position="29"/>
    </location>
</feature>
<dbReference type="InterPro" id="IPR036890">
    <property type="entry name" value="HATPase_C_sf"/>
</dbReference>
<feature type="transmembrane region" description="Helical" evidence="1">
    <location>
        <begin position="191"/>
        <end position="214"/>
    </location>
</feature>